<dbReference type="RefSeq" id="WP_012175609.1">
    <property type="nucleotide sequence ID" value="NC_009943.1"/>
</dbReference>
<dbReference type="eggNOG" id="COG0451">
    <property type="taxonomic scope" value="Bacteria"/>
</dbReference>
<protein>
    <submittedName>
        <fullName evidence="2">NAD-dependent epimerase/dehydratase</fullName>
    </submittedName>
</protein>
<evidence type="ECO:0000313" key="3">
    <source>
        <dbReference type="Proteomes" id="UP000008561"/>
    </source>
</evidence>
<dbReference type="KEGG" id="dol:Dole_2193"/>
<dbReference type="AlphaFoldDB" id="A8ZUG5"/>
<dbReference type="EMBL" id="CP000859">
    <property type="protein sequence ID" value="ABW67997.1"/>
    <property type="molecule type" value="Genomic_DNA"/>
</dbReference>
<dbReference type="PANTHER" id="PTHR48079:SF6">
    <property type="entry name" value="NAD(P)-BINDING DOMAIN-CONTAINING PROTEIN-RELATED"/>
    <property type="match status" value="1"/>
</dbReference>
<dbReference type="InterPro" id="IPR036291">
    <property type="entry name" value="NAD(P)-bd_dom_sf"/>
</dbReference>
<gene>
    <name evidence="2" type="ordered locus">Dole_2193</name>
</gene>
<dbReference type="Pfam" id="PF01370">
    <property type="entry name" value="Epimerase"/>
    <property type="match status" value="1"/>
</dbReference>
<dbReference type="InterPro" id="IPR001509">
    <property type="entry name" value="Epimerase_deHydtase"/>
</dbReference>
<feature type="domain" description="NAD-dependent epimerase/dehydratase" evidence="1">
    <location>
        <begin position="11"/>
        <end position="234"/>
    </location>
</feature>
<dbReference type="STRING" id="96561.Dole_2193"/>
<keyword evidence="3" id="KW-1185">Reference proteome</keyword>
<sequence>MNSSKQMAQPVLVTGATGFIGSQVVHKLLEQDMAVKALVLPDEALPAAWGDRVEVVRGGISESGAVAKAVSGAGTIIHLAAVVSDWGDEKKYWEFTVEGSRLVFEQAAKTGARVVLVSSVVVYGDNVRKQVCHEDVGYGKTFGPYSRTKQAQEKLAWEYHRKKNLALTVVRPGNVYGPRSGPWLHDVVNVLRSGAPGLISGGNMNAGLAYVDNVADLFLLAGASDTALGRAYNAADGTKVTWRRYFEDIAAMIGAKKPGSVPRPAAALSAFVFEKTWKLFGIQKRPPVTRDALNLVGSDNRFPIDRARKELGYAPKVSYEEGLKRIREYIDKESIR</sequence>
<name>A8ZUG5_DESOH</name>
<dbReference type="PANTHER" id="PTHR48079">
    <property type="entry name" value="PROTEIN YEEZ"/>
    <property type="match status" value="1"/>
</dbReference>
<dbReference type="OrthoDB" id="5366167at2"/>
<dbReference type="Gene3D" id="3.40.50.720">
    <property type="entry name" value="NAD(P)-binding Rossmann-like Domain"/>
    <property type="match status" value="1"/>
</dbReference>
<organism evidence="2 3">
    <name type="scientific">Desulfosudis oleivorans (strain DSM 6200 / JCM 39069 / Hxd3)</name>
    <name type="common">Desulfococcus oleovorans</name>
    <dbReference type="NCBI Taxonomy" id="96561"/>
    <lineage>
        <taxon>Bacteria</taxon>
        <taxon>Pseudomonadati</taxon>
        <taxon>Thermodesulfobacteriota</taxon>
        <taxon>Desulfobacteria</taxon>
        <taxon>Desulfobacterales</taxon>
        <taxon>Desulfosudaceae</taxon>
        <taxon>Desulfosudis</taxon>
    </lineage>
</organism>
<accession>A8ZUG5</accession>
<proteinExistence type="predicted"/>
<dbReference type="HOGENOM" id="CLU_007383_6_1_7"/>
<evidence type="ECO:0000313" key="2">
    <source>
        <dbReference type="EMBL" id="ABW67997.1"/>
    </source>
</evidence>
<dbReference type="GO" id="GO:0005737">
    <property type="term" value="C:cytoplasm"/>
    <property type="evidence" value="ECO:0007669"/>
    <property type="project" value="TreeGrafter"/>
</dbReference>
<dbReference type="InterPro" id="IPR051783">
    <property type="entry name" value="NAD(P)-dependent_oxidoreduct"/>
</dbReference>
<evidence type="ECO:0000259" key="1">
    <source>
        <dbReference type="Pfam" id="PF01370"/>
    </source>
</evidence>
<reference evidence="2 3" key="1">
    <citation type="submission" date="2007-10" db="EMBL/GenBank/DDBJ databases">
        <title>Complete sequence of Desulfococcus oleovorans Hxd3.</title>
        <authorList>
            <consortium name="US DOE Joint Genome Institute"/>
            <person name="Copeland A."/>
            <person name="Lucas S."/>
            <person name="Lapidus A."/>
            <person name="Barry K."/>
            <person name="Glavina del Rio T."/>
            <person name="Dalin E."/>
            <person name="Tice H."/>
            <person name="Pitluck S."/>
            <person name="Kiss H."/>
            <person name="Brettin T."/>
            <person name="Bruce D."/>
            <person name="Detter J.C."/>
            <person name="Han C."/>
            <person name="Schmutz J."/>
            <person name="Larimer F."/>
            <person name="Land M."/>
            <person name="Hauser L."/>
            <person name="Kyrpides N."/>
            <person name="Kim E."/>
            <person name="Wawrik B."/>
            <person name="Richardson P."/>
        </authorList>
    </citation>
    <scope>NUCLEOTIDE SEQUENCE [LARGE SCALE GENOMIC DNA]</scope>
    <source>
        <strain evidence="3">DSM 6200 / JCM 39069 / Hxd3</strain>
    </source>
</reference>
<dbReference type="SUPFAM" id="SSF51735">
    <property type="entry name" value="NAD(P)-binding Rossmann-fold domains"/>
    <property type="match status" value="1"/>
</dbReference>
<dbReference type="GO" id="GO:0004029">
    <property type="term" value="F:aldehyde dehydrogenase (NAD+) activity"/>
    <property type="evidence" value="ECO:0007669"/>
    <property type="project" value="TreeGrafter"/>
</dbReference>
<dbReference type="Proteomes" id="UP000008561">
    <property type="component" value="Chromosome"/>
</dbReference>